<dbReference type="Pfam" id="PF00701">
    <property type="entry name" value="DHDPS"/>
    <property type="match status" value="1"/>
</dbReference>
<proteinExistence type="inferred from homology"/>
<keyword evidence="7" id="KW-0457">Lysine biosynthesis</keyword>
<comment type="catalytic activity">
    <reaction evidence="10">
        <text>L-aspartate 4-semialdehyde + pyruvate = (2S,4S)-4-hydroxy-2,3,4,5-tetrahydrodipicolinate + H2O + H(+)</text>
        <dbReference type="Rhea" id="RHEA:34171"/>
        <dbReference type="ChEBI" id="CHEBI:15361"/>
        <dbReference type="ChEBI" id="CHEBI:15377"/>
        <dbReference type="ChEBI" id="CHEBI:15378"/>
        <dbReference type="ChEBI" id="CHEBI:67139"/>
        <dbReference type="ChEBI" id="CHEBI:537519"/>
        <dbReference type="EC" id="4.3.3.7"/>
    </reaction>
</comment>
<dbReference type="GO" id="GO:0008840">
    <property type="term" value="F:4-hydroxy-tetrahydrodipicolinate synthase activity"/>
    <property type="evidence" value="ECO:0007669"/>
    <property type="project" value="UniProtKB-EC"/>
</dbReference>
<dbReference type="EC" id="4.3.3.7" evidence="3"/>
<evidence type="ECO:0000256" key="5">
    <source>
        <dbReference type="ARBA" id="ARBA00022605"/>
    </source>
</evidence>
<evidence type="ECO:0000256" key="7">
    <source>
        <dbReference type="ARBA" id="ARBA00023154"/>
    </source>
</evidence>
<dbReference type="PIRSF" id="PIRSF001365">
    <property type="entry name" value="DHDPS"/>
    <property type="match status" value="1"/>
</dbReference>
<accession>A0A0F9KT33</accession>
<organism evidence="11">
    <name type="scientific">marine sediment metagenome</name>
    <dbReference type="NCBI Taxonomy" id="412755"/>
    <lineage>
        <taxon>unclassified sequences</taxon>
        <taxon>metagenomes</taxon>
        <taxon>ecological metagenomes</taxon>
    </lineage>
</organism>
<comment type="pathway">
    <text evidence="2">Amino-acid biosynthesis; L-lysine biosynthesis via DAP pathway; (S)-tetrahydrodipicolinate from L-aspartate: step 3/4.</text>
</comment>
<dbReference type="PROSITE" id="PS00666">
    <property type="entry name" value="DHDPS_2"/>
    <property type="match status" value="1"/>
</dbReference>
<dbReference type="PANTHER" id="PTHR12128:SF66">
    <property type="entry name" value="4-HYDROXY-2-OXOGLUTARATE ALDOLASE, MITOCHONDRIAL"/>
    <property type="match status" value="1"/>
</dbReference>
<dbReference type="Gene3D" id="3.20.20.70">
    <property type="entry name" value="Aldolase class I"/>
    <property type="match status" value="1"/>
</dbReference>
<evidence type="ECO:0000256" key="1">
    <source>
        <dbReference type="ARBA" id="ARBA00003294"/>
    </source>
</evidence>
<dbReference type="InterPro" id="IPR005263">
    <property type="entry name" value="DapA"/>
</dbReference>
<evidence type="ECO:0000256" key="9">
    <source>
        <dbReference type="ARBA" id="ARBA00023270"/>
    </source>
</evidence>
<gene>
    <name evidence="11" type="ORF">LCGC14_1294990</name>
</gene>
<dbReference type="PROSITE" id="PS00665">
    <property type="entry name" value="DHDPS_1"/>
    <property type="match status" value="1"/>
</dbReference>
<dbReference type="AlphaFoldDB" id="A0A0F9KT33"/>
<dbReference type="InterPro" id="IPR002220">
    <property type="entry name" value="DapA-like"/>
</dbReference>
<evidence type="ECO:0000313" key="11">
    <source>
        <dbReference type="EMBL" id="KKM84858.1"/>
    </source>
</evidence>
<evidence type="ECO:0000256" key="2">
    <source>
        <dbReference type="ARBA" id="ARBA00005120"/>
    </source>
</evidence>
<dbReference type="UniPathway" id="UPA00034">
    <property type="reaction ID" value="UER00017"/>
</dbReference>
<dbReference type="InterPro" id="IPR020625">
    <property type="entry name" value="Schiff_base-form_aldolases_AS"/>
</dbReference>
<evidence type="ECO:0000256" key="6">
    <source>
        <dbReference type="ARBA" id="ARBA00022915"/>
    </source>
</evidence>
<dbReference type="PANTHER" id="PTHR12128">
    <property type="entry name" value="DIHYDRODIPICOLINATE SYNTHASE"/>
    <property type="match status" value="1"/>
</dbReference>
<dbReference type="InterPro" id="IPR020624">
    <property type="entry name" value="Schiff_base-form_aldolases_CS"/>
</dbReference>
<evidence type="ECO:0000256" key="3">
    <source>
        <dbReference type="ARBA" id="ARBA00012086"/>
    </source>
</evidence>
<dbReference type="CDD" id="cd00950">
    <property type="entry name" value="DHDPS"/>
    <property type="match status" value="1"/>
</dbReference>
<reference evidence="11" key="1">
    <citation type="journal article" date="2015" name="Nature">
        <title>Complex archaea that bridge the gap between prokaryotes and eukaryotes.</title>
        <authorList>
            <person name="Spang A."/>
            <person name="Saw J.H."/>
            <person name="Jorgensen S.L."/>
            <person name="Zaremba-Niedzwiedzka K."/>
            <person name="Martijn J."/>
            <person name="Lind A.E."/>
            <person name="van Eijk R."/>
            <person name="Schleper C."/>
            <person name="Guy L."/>
            <person name="Ettema T.J."/>
        </authorList>
    </citation>
    <scope>NUCLEOTIDE SEQUENCE</scope>
</reference>
<dbReference type="InterPro" id="IPR013785">
    <property type="entry name" value="Aldolase_TIM"/>
</dbReference>
<dbReference type="NCBIfam" id="TIGR00674">
    <property type="entry name" value="dapA"/>
    <property type="match status" value="1"/>
</dbReference>
<evidence type="ECO:0000256" key="10">
    <source>
        <dbReference type="ARBA" id="ARBA00047836"/>
    </source>
</evidence>
<sequence>MKIQGCFVAIVTPFKEGEVDEEALRKLIQFCLERGVDGIVPCGTTGESPTLSFGEHKQVIKIAIEEARGKVPVIAGTGSNNTSEAEELTKYAKETGADAALVITPYYNKPTPKGMEAHFGKLETIGLPIIIYNVPSRTGINIPPATVAKLSRLKNIVGIKEASGNMDQVSSIISLSEPDFTVLSGDDSLTLPILSLGGGGVISVAANIIPEEITRMIGAYLRGESKKAKELHYKTYPLCRAMFIETNPLPVKTALARMGMLKKEWRLPLDGMQKENEKKLEKALFDYGLL</sequence>
<dbReference type="GO" id="GO:0009089">
    <property type="term" value="P:lysine biosynthetic process via diaminopimelate"/>
    <property type="evidence" value="ECO:0007669"/>
    <property type="project" value="UniProtKB-UniPathway"/>
</dbReference>
<comment type="function">
    <text evidence="1">Catalyzes the condensation of (S)-aspartate-beta-semialdehyde [(S)-ASA] and pyruvate to 4-hydroxy-tetrahydrodipicolinate (HTPA).</text>
</comment>
<dbReference type="PRINTS" id="PR00146">
    <property type="entry name" value="DHPICSNTHASE"/>
</dbReference>
<evidence type="ECO:0000256" key="8">
    <source>
        <dbReference type="ARBA" id="ARBA00023239"/>
    </source>
</evidence>
<keyword evidence="4" id="KW-0963">Cytoplasm</keyword>
<protein>
    <recommendedName>
        <fullName evidence="3">4-hydroxy-tetrahydrodipicolinate synthase</fullName>
        <ecNumber evidence="3">4.3.3.7</ecNumber>
    </recommendedName>
</protein>
<comment type="caution">
    <text evidence="11">The sequence shown here is derived from an EMBL/GenBank/DDBJ whole genome shotgun (WGS) entry which is preliminary data.</text>
</comment>
<evidence type="ECO:0000256" key="4">
    <source>
        <dbReference type="ARBA" id="ARBA00022490"/>
    </source>
</evidence>
<keyword evidence="5" id="KW-0028">Amino-acid biosynthesis</keyword>
<keyword evidence="8" id="KW-0456">Lyase</keyword>
<dbReference type="HAMAP" id="MF_00418">
    <property type="entry name" value="DapA"/>
    <property type="match status" value="1"/>
</dbReference>
<name>A0A0F9KT33_9ZZZZ</name>
<dbReference type="EMBL" id="LAZR01007503">
    <property type="protein sequence ID" value="KKM84858.1"/>
    <property type="molecule type" value="Genomic_DNA"/>
</dbReference>
<keyword evidence="9" id="KW-0704">Schiff base</keyword>
<dbReference type="GO" id="GO:0005829">
    <property type="term" value="C:cytosol"/>
    <property type="evidence" value="ECO:0007669"/>
    <property type="project" value="TreeGrafter"/>
</dbReference>
<dbReference type="SUPFAM" id="SSF51569">
    <property type="entry name" value="Aldolase"/>
    <property type="match status" value="1"/>
</dbReference>
<keyword evidence="6" id="KW-0220">Diaminopimelate biosynthesis</keyword>
<dbReference type="GO" id="GO:0019877">
    <property type="term" value="P:diaminopimelate biosynthetic process"/>
    <property type="evidence" value="ECO:0007669"/>
    <property type="project" value="UniProtKB-KW"/>
</dbReference>
<dbReference type="SMART" id="SM01130">
    <property type="entry name" value="DHDPS"/>
    <property type="match status" value="1"/>
</dbReference>